<dbReference type="SUPFAM" id="SSF63862">
    <property type="entry name" value="Thiamin pyrophosphokinase, substrate-binding domain"/>
    <property type="match status" value="1"/>
</dbReference>
<dbReference type="SMART" id="SM00983">
    <property type="entry name" value="TPK_B1_binding"/>
    <property type="match status" value="1"/>
</dbReference>
<sequence length="210" mass="23219">MRRAVLVCNGSIDTKHLYVHIGNGDFLIAVDGGANKLIKTNFVPSLLIGDMDSISSAAQKKYRKVKQLKFSPDGNLVDLELALNYCIEKNLRDILVLGAVGSRVDMTLANILCLAKLPGNTNCRIMHENQEIFLLPKKFIFVSVPGEKVSFIPLGGDVKGLTLRGFKFELKDYTLPFGTGIGISNELRSKRAGVSFTHGKLLCVHMHKWF</sequence>
<dbReference type="InterPro" id="IPR036371">
    <property type="entry name" value="TPK_B1-bd_sf"/>
</dbReference>
<dbReference type="NCBIfam" id="TIGR01378">
    <property type="entry name" value="thi_PPkinase"/>
    <property type="match status" value="1"/>
</dbReference>
<dbReference type="PANTHER" id="PTHR41299:SF1">
    <property type="entry name" value="THIAMINE PYROPHOSPHOKINASE"/>
    <property type="match status" value="1"/>
</dbReference>
<dbReference type="InterPro" id="IPR007373">
    <property type="entry name" value="Thiamin_PyroPKinase_B1-bd"/>
</dbReference>
<dbReference type="Pfam" id="PF04263">
    <property type="entry name" value="TPK_catalytic"/>
    <property type="match status" value="1"/>
</dbReference>
<dbReference type="Gene3D" id="3.40.50.10240">
    <property type="entry name" value="Thiamin pyrophosphokinase, catalytic domain"/>
    <property type="match status" value="1"/>
</dbReference>
<dbReference type="CDD" id="cd07995">
    <property type="entry name" value="TPK"/>
    <property type="match status" value="1"/>
</dbReference>
<dbReference type="GO" id="GO:0009229">
    <property type="term" value="P:thiamine diphosphate biosynthetic process"/>
    <property type="evidence" value="ECO:0007669"/>
    <property type="project" value="InterPro"/>
</dbReference>
<dbReference type="EC" id="2.7.6.2" evidence="6"/>
<dbReference type="GO" id="GO:0004788">
    <property type="term" value="F:thiamine diphosphokinase activity"/>
    <property type="evidence" value="ECO:0007669"/>
    <property type="project" value="UniProtKB-EC"/>
</dbReference>
<dbReference type="GO" id="GO:0006772">
    <property type="term" value="P:thiamine metabolic process"/>
    <property type="evidence" value="ECO:0007669"/>
    <property type="project" value="InterPro"/>
</dbReference>
<protein>
    <submittedName>
        <fullName evidence="6">Thiamine diphosphokinase</fullName>
        <ecNumber evidence="6">2.7.6.2</ecNumber>
    </submittedName>
</protein>
<evidence type="ECO:0000256" key="2">
    <source>
        <dbReference type="ARBA" id="ARBA00022741"/>
    </source>
</evidence>
<evidence type="ECO:0000256" key="4">
    <source>
        <dbReference type="ARBA" id="ARBA00022840"/>
    </source>
</evidence>
<keyword evidence="3 6" id="KW-0418">Kinase</keyword>
<dbReference type="Pfam" id="PF04265">
    <property type="entry name" value="TPK_B1_binding"/>
    <property type="match status" value="1"/>
</dbReference>
<dbReference type="InterPro" id="IPR053149">
    <property type="entry name" value="TPK"/>
</dbReference>
<evidence type="ECO:0000259" key="5">
    <source>
        <dbReference type="SMART" id="SM00983"/>
    </source>
</evidence>
<gene>
    <name evidence="6" type="ORF">HA254_02630</name>
</gene>
<name>A0A7J4IXH7_9ARCH</name>
<dbReference type="GO" id="GO:0016301">
    <property type="term" value="F:kinase activity"/>
    <property type="evidence" value="ECO:0007669"/>
    <property type="project" value="UniProtKB-KW"/>
</dbReference>
<dbReference type="InterPro" id="IPR006282">
    <property type="entry name" value="Thi_PPkinase"/>
</dbReference>
<proteinExistence type="predicted"/>
<evidence type="ECO:0000256" key="3">
    <source>
        <dbReference type="ARBA" id="ARBA00022777"/>
    </source>
</evidence>
<keyword evidence="2" id="KW-0547">Nucleotide-binding</keyword>
<keyword evidence="1 6" id="KW-0808">Transferase</keyword>
<keyword evidence="4" id="KW-0067">ATP-binding</keyword>
<feature type="domain" description="Thiamin pyrophosphokinase thiamin-binding" evidence="5">
    <location>
        <begin position="143"/>
        <end position="202"/>
    </location>
</feature>
<dbReference type="GO" id="GO:0030975">
    <property type="term" value="F:thiamine binding"/>
    <property type="evidence" value="ECO:0007669"/>
    <property type="project" value="InterPro"/>
</dbReference>
<dbReference type="GO" id="GO:0005524">
    <property type="term" value="F:ATP binding"/>
    <property type="evidence" value="ECO:0007669"/>
    <property type="project" value="UniProtKB-KW"/>
</dbReference>
<evidence type="ECO:0000256" key="1">
    <source>
        <dbReference type="ARBA" id="ARBA00022679"/>
    </source>
</evidence>
<evidence type="ECO:0000313" key="7">
    <source>
        <dbReference type="Proteomes" id="UP000565078"/>
    </source>
</evidence>
<organism evidence="6 7">
    <name type="scientific">Candidatus Iainarchaeum sp</name>
    <dbReference type="NCBI Taxonomy" id="3101447"/>
    <lineage>
        <taxon>Archaea</taxon>
        <taxon>Candidatus Iainarchaeota</taxon>
        <taxon>Candidatus Iainarchaeia</taxon>
        <taxon>Candidatus Iainarchaeales</taxon>
        <taxon>Candidatus Iainarchaeaceae</taxon>
        <taxon>Candidatus Iainarchaeum</taxon>
    </lineage>
</organism>
<dbReference type="AlphaFoldDB" id="A0A7J4IXH7"/>
<dbReference type="InterPro" id="IPR036759">
    <property type="entry name" value="TPK_catalytic_sf"/>
</dbReference>
<dbReference type="EMBL" id="DUGC01000046">
    <property type="protein sequence ID" value="HIH09544.1"/>
    <property type="molecule type" value="Genomic_DNA"/>
</dbReference>
<evidence type="ECO:0000313" key="6">
    <source>
        <dbReference type="EMBL" id="HIH09544.1"/>
    </source>
</evidence>
<accession>A0A7J4IXH7</accession>
<reference evidence="7" key="1">
    <citation type="journal article" date="2020" name="bioRxiv">
        <title>A rank-normalized archaeal taxonomy based on genome phylogeny resolves widespread incomplete and uneven classifications.</title>
        <authorList>
            <person name="Rinke C."/>
            <person name="Chuvochina M."/>
            <person name="Mussig A.J."/>
            <person name="Chaumeil P.-A."/>
            <person name="Waite D.W."/>
            <person name="Whitman W.B."/>
            <person name="Parks D.H."/>
            <person name="Hugenholtz P."/>
        </authorList>
    </citation>
    <scope>NUCLEOTIDE SEQUENCE [LARGE SCALE GENOMIC DNA]</scope>
</reference>
<dbReference type="Proteomes" id="UP000565078">
    <property type="component" value="Unassembled WGS sequence"/>
</dbReference>
<dbReference type="PANTHER" id="PTHR41299">
    <property type="entry name" value="THIAMINE PYROPHOSPHOKINASE"/>
    <property type="match status" value="1"/>
</dbReference>
<dbReference type="InterPro" id="IPR007371">
    <property type="entry name" value="TPK_catalytic"/>
</dbReference>
<comment type="caution">
    <text evidence="6">The sequence shown here is derived from an EMBL/GenBank/DDBJ whole genome shotgun (WGS) entry which is preliminary data.</text>
</comment>
<dbReference type="SUPFAM" id="SSF63999">
    <property type="entry name" value="Thiamin pyrophosphokinase, catalytic domain"/>
    <property type="match status" value="1"/>
</dbReference>